<keyword evidence="6" id="KW-1185">Reference proteome</keyword>
<dbReference type="EMBL" id="MKIP01000050">
    <property type="protein sequence ID" value="OLP59624.1"/>
    <property type="molecule type" value="Genomic_DNA"/>
</dbReference>
<sequence>MGQANAIAPGKTPLSLTSPTIVTKDGKLFMVIGGPGGARIITITLEAILNVIDHGMTISEAIDAPRIHHQWLPDKVVMEPFALSRDTQRRLADMGHDVGIDPDWTIWGQAAGILIGGDSVGSIEAGTGAPLNGAMDVRSLTGRAVSY</sequence>
<dbReference type="AlphaFoldDB" id="A0A1Q9AW36"/>
<reference evidence="5 6" key="1">
    <citation type="submission" date="2016-09" db="EMBL/GenBank/DDBJ databases">
        <title>Rhizobium sp. nov., a novel species isolated from the rice rhizosphere.</title>
        <authorList>
            <person name="Zhao J."/>
            <person name="Zhang X."/>
        </authorList>
    </citation>
    <scope>NUCLEOTIDE SEQUENCE [LARGE SCALE GENOMIC DNA]</scope>
    <source>
        <strain evidence="5 6">1.7048</strain>
    </source>
</reference>
<dbReference type="GO" id="GO:0016740">
    <property type="term" value="F:transferase activity"/>
    <property type="evidence" value="ECO:0007669"/>
    <property type="project" value="UniProtKB-KW"/>
</dbReference>
<dbReference type="OrthoDB" id="9781342at2"/>
<comment type="caution">
    <text evidence="5">The sequence shown here is derived from an EMBL/GenBank/DDBJ whole genome shotgun (WGS) entry which is preliminary data.</text>
</comment>
<dbReference type="PRINTS" id="PR01210">
    <property type="entry name" value="GGTRANSPTASE"/>
</dbReference>
<keyword evidence="4" id="KW-0865">Zymogen</keyword>
<accession>A0A1Q9AW36</accession>
<comment type="similarity">
    <text evidence="1">Belongs to the gamma-glutamyltransferase family.</text>
</comment>
<evidence type="ECO:0000313" key="5">
    <source>
        <dbReference type="EMBL" id="OLP59624.1"/>
    </source>
</evidence>
<evidence type="ECO:0008006" key="7">
    <source>
        <dbReference type="Google" id="ProtNLM"/>
    </source>
</evidence>
<evidence type="ECO:0000313" key="6">
    <source>
        <dbReference type="Proteomes" id="UP000186364"/>
    </source>
</evidence>
<proteinExistence type="inferred from homology"/>
<evidence type="ECO:0000256" key="3">
    <source>
        <dbReference type="ARBA" id="ARBA00022801"/>
    </source>
</evidence>
<dbReference type="Pfam" id="PF01019">
    <property type="entry name" value="G_glu_transpept"/>
    <property type="match status" value="1"/>
</dbReference>
<evidence type="ECO:0000256" key="2">
    <source>
        <dbReference type="ARBA" id="ARBA00022679"/>
    </source>
</evidence>
<evidence type="ECO:0000256" key="1">
    <source>
        <dbReference type="ARBA" id="ARBA00009381"/>
    </source>
</evidence>
<dbReference type="Proteomes" id="UP000186364">
    <property type="component" value="Unassembled WGS sequence"/>
</dbReference>
<organism evidence="5 6">
    <name type="scientific">Xaviernesmea oryzae</name>
    <dbReference type="NCBI Taxonomy" id="464029"/>
    <lineage>
        <taxon>Bacteria</taxon>
        <taxon>Pseudomonadati</taxon>
        <taxon>Pseudomonadota</taxon>
        <taxon>Alphaproteobacteria</taxon>
        <taxon>Hyphomicrobiales</taxon>
        <taxon>Rhizobiaceae</taxon>
        <taxon>Rhizobium/Agrobacterium group</taxon>
        <taxon>Xaviernesmea</taxon>
    </lineage>
</organism>
<dbReference type="InterPro" id="IPR029055">
    <property type="entry name" value="Ntn_hydrolases_N"/>
</dbReference>
<protein>
    <recommendedName>
        <fullName evidence="7">Gamma-glutamyltransferase</fullName>
    </recommendedName>
</protein>
<dbReference type="PANTHER" id="PTHR43199:SF1">
    <property type="entry name" value="GLUTATHIONE HYDROLASE PROENZYME"/>
    <property type="match status" value="1"/>
</dbReference>
<keyword evidence="2" id="KW-0808">Transferase</keyword>
<dbReference type="Gene3D" id="3.60.20.40">
    <property type="match status" value="1"/>
</dbReference>
<gene>
    <name evidence="5" type="ORF">BJF93_11130</name>
</gene>
<dbReference type="InterPro" id="IPR043137">
    <property type="entry name" value="GGT_ssub_C"/>
</dbReference>
<keyword evidence="3" id="KW-0378">Hydrolase</keyword>
<evidence type="ECO:0000256" key="4">
    <source>
        <dbReference type="ARBA" id="ARBA00023145"/>
    </source>
</evidence>
<dbReference type="InterPro" id="IPR051792">
    <property type="entry name" value="GGT_bact"/>
</dbReference>
<dbReference type="SUPFAM" id="SSF56235">
    <property type="entry name" value="N-terminal nucleophile aminohydrolases (Ntn hydrolases)"/>
    <property type="match status" value="1"/>
</dbReference>
<dbReference type="GO" id="GO:0016787">
    <property type="term" value="F:hydrolase activity"/>
    <property type="evidence" value="ECO:0007669"/>
    <property type="project" value="UniProtKB-KW"/>
</dbReference>
<dbReference type="PANTHER" id="PTHR43199">
    <property type="entry name" value="GLUTATHIONE HYDROLASE"/>
    <property type="match status" value="1"/>
</dbReference>
<name>A0A1Q9AW36_9HYPH</name>